<dbReference type="CDD" id="cd19481">
    <property type="entry name" value="RecA-like_protease"/>
    <property type="match status" value="1"/>
</dbReference>
<feature type="domain" description="AAA+ ATPase" evidence="4">
    <location>
        <begin position="37"/>
        <end position="171"/>
    </location>
</feature>
<dbReference type="Gene3D" id="3.40.50.300">
    <property type="entry name" value="P-loop containing nucleotide triphosphate hydrolases"/>
    <property type="match status" value="1"/>
</dbReference>
<dbReference type="AlphaFoldDB" id="A0A1V4GQI8"/>
<dbReference type="RefSeq" id="WP_079364124.1">
    <property type="nucleotide sequence ID" value="NZ_UGQC01000001.1"/>
</dbReference>
<evidence type="ECO:0000313" key="5">
    <source>
        <dbReference type="EMBL" id="OPH34887.1"/>
    </source>
</evidence>
<keyword evidence="2" id="KW-0547">Nucleotide-binding</keyword>
<gene>
    <name evidence="5" type="ORF">B5J94_10385</name>
</gene>
<dbReference type="SUPFAM" id="SSF52540">
    <property type="entry name" value="P-loop containing nucleoside triphosphate hydrolases"/>
    <property type="match status" value="1"/>
</dbReference>
<dbReference type="GeneID" id="302268752"/>
<dbReference type="InterPro" id="IPR050221">
    <property type="entry name" value="26S_Proteasome_ATPase"/>
</dbReference>
<evidence type="ECO:0000256" key="3">
    <source>
        <dbReference type="ARBA" id="ARBA00022840"/>
    </source>
</evidence>
<sequence length="280" mass="31344">MLPDNTLNSIHDFLSYQKHAEHIFNTWGLATTHAHQRQIAINLYGLPGTGKTMASHAIAHELGKPLIAVNYAEIESKYVGETSKNITALFNTAKEQNAIIFFDEADAILSRRVTNMSHATDVSVNQTRSVLLTLMNDHEGLIIFTTNFIENYDPAFMRRILSHILFELPDLGNRQKLWQKYIPTALPLAPDVNFEILAEHSDGLSGSDISNCVLKSALSASRSGDNSVSLSYFTKAIDEIKTSQKANQFSQTTTKQVSEEYVKTQLDEKTFNHLKNKDSI</sequence>
<comment type="caution">
    <text evidence="5">The sequence shown here is derived from an EMBL/GenBank/DDBJ whole genome shotgun (WGS) entry which is preliminary data.</text>
</comment>
<dbReference type="Pfam" id="PF17862">
    <property type="entry name" value="AAA_lid_3"/>
    <property type="match status" value="1"/>
</dbReference>
<reference evidence="6" key="1">
    <citation type="submission" date="2017-03" db="EMBL/GenBank/DDBJ databases">
        <title>Draft genome sequence of Moraxella equi CCUG 4950T type strain.</title>
        <authorList>
            <person name="Salva-Serra F."/>
            <person name="Engstrom-Jakobsson H."/>
            <person name="Thorell K."/>
            <person name="Jaen-Luchoro D."/>
            <person name="Gonzales-Siles L."/>
            <person name="Karlsson R."/>
            <person name="Yazdan S."/>
            <person name="Boulund F."/>
            <person name="Johnning A."/>
            <person name="Engstrand L."/>
            <person name="Kristiansson E."/>
            <person name="Moore E."/>
        </authorList>
    </citation>
    <scope>NUCLEOTIDE SEQUENCE [LARGE SCALE GENOMIC DNA]</scope>
    <source>
        <strain evidence="6">CCUG 4441</strain>
    </source>
</reference>
<evidence type="ECO:0000256" key="1">
    <source>
        <dbReference type="ARBA" id="ARBA00006914"/>
    </source>
</evidence>
<dbReference type="GO" id="GO:0016887">
    <property type="term" value="F:ATP hydrolysis activity"/>
    <property type="evidence" value="ECO:0007669"/>
    <property type="project" value="InterPro"/>
</dbReference>
<evidence type="ECO:0000256" key="2">
    <source>
        <dbReference type="ARBA" id="ARBA00022741"/>
    </source>
</evidence>
<dbReference type="GO" id="GO:0005524">
    <property type="term" value="F:ATP binding"/>
    <property type="evidence" value="ECO:0007669"/>
    <property type="project" value="UniProtKB-KW"/>
</dbReference>
<organism evidence="5 6">
    <name type="scientific">Moraxella lacunata</name>
    <dbReference type="NCBI Taxonomy" id="477"/>
    <lineage>
        <taxon>Bacteria</taxon>
        <taxon>Pseudomonadati</taxon>
        <taxon>Pseudomonadota</taxon>
        <taxon>Gammaproteobacteria</taxon>
        <taxon>Moraxellales</taxon>
        <taxon>Moraxellaceae</taxon>
        <taxon>Moraxella</taxon>
    </lineage>
</organism>
<dbReference type="Gene3D" id="1.10.8.60">
    <property type="match status" value="1"/>
</dbReference>
<dbReference type="InterPro" id="IPR003959">
    <property type="entry name" value="ATPase_AAA_core"/>
</dbReference>
<dbReference type="InterPro" id="IPR027417">
    <property type="entry name" value="P-loop_NTPase"/>
</dbReference>
<dbReference type="InterPro" id="IPR041569">
    <property type="entry name" value="AAA_lid_3"/>
</dbReference>
<dbReference type="Proteomes" id="UP000191025">
    <property type="component" value="Unassembled WGS sequence"/>
</dbReference>
<dbReference type="SMART" id="SM00382">
    <property type="entry name" value="AAA"/>
    <property type="match status" value="1"/>
</dbReference>
<dbReference type="InterPro" id="IPR003593">
    <property type="entry name" value="AAA+_ATPase"/>
</dbReference>
<dbReference type="Pfam" id="PF00004">
    <property type="entry name" value="AAA"/>
    <property type="match status" value="1"/>
</dbReference>
<protein>
    <submittedName>
        <fullName evidence="5">AAA family ATPase</fullName>
    </submittedName>
</protein>
<proteinExistence type="inferred from homology"/>
<evidence type="ECO:0000259" key="4">
    <source>
        <dbReference type="SMART" id="SM00382"/>
    </source>
</evidence>
<name>A0A1V4GQI8_MORLA</name>
<dbReference type="PANTHER" id="PTHR23073">
    <property type="entry name" value="26S PROTEASOME REGULATORY SUBUNIT"/>
    <property type="match status" value="1"/>
</dbReference>
<keyword evidence="3" id="KW-0067">ATP-binding</keyword>
<evidence type="ECO:0000313" key="6">
    <source>
        <dbReference type="Proteomes" id="UP000191025"/>
    </source>
</evidence>
<dbReference type="EMBL" id="MXAN01000078">
    <property type="protein sequence ID" value="OPH34887.1"/>
    <property type="molecule type" value="Genomic_DNA"/>
</dbReference>
<accession>A0A1V4GQI8</accession>
<comment type="similarity">
    <text evidence="1">Belongs to the AAA ATPase family.</text>
</comment>